<protein>
    <submittedName>
        <fullName evidence="5">GntR family transcriptional regulator</fullName>
    </submittedName>
</protein>
<keyword evidence="1" id="KW-0805">Transcription regulation</keyword>
<dbReference type="SMART" id="SM00345">
    <property type="entry name" value="HTH_GNTR"/>
    <property type="match status" value="1"/>
</dbReference>
<name>A0ABX6C4W7_9CHLR</name>
<dbReference type="InterPro" id="IPR036388">
    <property type="entry name" value="WH-like_DNA-bd_sf"/>
</dbReference>
<keyword evidence="6" id="KW-1185">Reference proteome</keyword>
<dbReference type="InterPro" id="IPR000524">
    <property type="entry name" value="Tscrpt_reg_HTH_GntR"/>
</dbReference>
<dbReference type="InterPro" id="IPR036390">
    <property type="entry name" value="WH_DNA-bd_sf"/>
</dbReference>
<dbReference type="Proteomes" id="UP000326331">
    <property type="component" value="Chromosome"/>
</dbReference>
<evidence type="ECO:0000256" key="1">
    <source>
        <dbReference type="ARBA" id="ARBA00023015"/>
    </source>
</evidence>
<evidence type="ECO:0000313" key="6">
    <source>
        <dbReference type="Proteomes" id="UP000326331"/>
    </source>
</evidence>
<gene>
    <name evidence="5" type="ORF">Tbon_04255</name>
</gene>
<organism evidence="5 6">
    <name type="scientific">Tepidiforma bonchosmolovskayae</name>
    <dbReference type="NCBI Taxonomy" id="2601677"/>
    <lineage>
        <taxon>Bacteria</taxon>
        <taxon>Bacillati</taxon>
        <taxon>Chloroflexota</taxon>
        <taxon>Tepidiformia</taxon>
        <taxon>Tepidiformales</taxon>
        <taxon>Tepidiformaceae</taxon>
        <taxon>Tepidiforma</taxon>
    </lineage>
</organism>
<proteinExistence type="predicted"/>
<dbReference type="Pfam" id="PF00392">
    <property type="entry name" value="GntR"/>
    <property type="match status" value="1"/>
</dbReference>
<dbReference type="PANTHER" id="PTHR43537:SF24">
    <property type="entry name" value="GLUCONATE OPERON TRANSCRIPTIONAL REPRESSOR"/>
    <property type="match status" value="1"/>
</dbReference>
<feature type="domain" description="HTH gntR-type" evidence="4">
    <location>
        <begin position="6"/>
        <end position="73"/>
    </location>
</feature>
<evidence type="ECO:0000259" key="4">
    <source>
        <dbReference type="PROSITE" id="PS50949"/>
    </source>
</evidence>
<reference evidence="5 6" key="1">
    <citation type="submission" date="2019-08" db="EMBL/GenBank/DDBJ databases">
        <authorList>
            <person name="Toschakov S.V."/>
        </authorList>
    </citation>
    <scope>NUCLEOTIDE SEQUENCE [LARGE SCALE GENOMIC DNA]</scope>
    <source>
        <strain evidence="5 6">3753O</strain>
    </source>
</reference>
<accession>A0ABX6C4W7</accession>
<evidence type="ECO:0000313" key="5">
    <source>
        <dbReference type="EMBL" id="QFG04307.1"/>
    </source>
</evidence>
<dbReference type="EMBL" id="CP042829">
    <property type="protein sequence ID" value="QFG04307.1"/>
    <property type="molecule type" value="Genomic_DNA"/>
</dbReference>
<dbReference type="SUPFAM" id="SSF46785">
    <property type="entry name" value="Winged helix' DNA-binding domain"/>
    <property type="match status" value="1"/>
</dbReference>
<keyword evidence="2" id="KW-0238">DNA-binding</keyword>
<evidence type="ECO:0000256" key="2">
    <source>
        <dbReference type="ARBA" id="ARBA00023125"/>
    </source>
</evidence>
<dbReference type="PANTHER" id="PTHR43537">
    <property type="entry name" value="TRANSCRIPTIONAL REGULATOR, GNTR FAMILY"/>
    <property type="match status" value="1"/>
</dbReference>
<dbReference type="PROSITE" id="PS50949">
    <property type="entry name" value="HTH_GNTR"/>
    <property type="match status" value="1"/>
</dbReference>
<sequence>MRNPRKTKADLVYEALQAAILSGNLKEGEHLRQEEIAARWGVSQTPVREAFRRLESEGLVEHAPNRGVIVRGLPWTPPPAPLDVIRRRWEELVRDPESIPGSDFP</sequence>
<dbReference type="Gene3D" id="1.10.10.10">
    <property type="entry name" value="Winged helix-like DNA-binding domain superfamily/Winged helix DNA-binding domain"/>
    <property type="match status" value="1"/>
</dbReference>
<reference evidence="5 6" key="2">
    <citation type="submission" date="2019-10" db="EMBL/GenBank/DDBJ databases">
        <title>Thermopilla bonchosmolovskayae gen. nov., sp. nov., a moderately thermophilic Chloroflexi bacterium from a Chukotka hot spring (Arctic, Russia), representing a novel classis Thermopillaia, which include previously uncultivated lineage OLB14.</title>
        <authorList>
            <person name="Kochetkova T.V."/>
            <person name="Zayulina K.S."/>
            <person name="Zhigarkov V.S."/>
            <person name="Minaev N.V."/>
            <person name="Novikov A."/>
            <person name="Toshchakov S.V."/>
            <person name="Elcheninov A.G."/>
            <person name="Kublanov I.V."/>
        </authorList>
    </citation>
    <scope>NUCLEOTIDE SEQUENCE [LARGE SCALE GENOMIC DNA]</scope>
    <source>
        <strain evidence="5 6">3753O</strain>
    </source>
</reference>
<evidence type="ECO:0000256" key="3">
    <source>
        <dbReference type="ARBA" id="ARBA00023163"/>
    </source>
</evidence>
<dbReference type="CDD" id="cd07377">
    <property type="entry name" value="WHTH_GntR"/>
    <property type="match status" value="1"/>
</dbReference>
<keyword evidence="3" id="KW-0804">Transcription</keyword>